<feature type="region of interest" description="Disordered" evidence="1">
    <location>
        <begin position="1"/>
        <end position="25"/>
    </location>
</feature>
<accession>A0A1L3F9T8</accession>
<sequence length="188" mass="20543">MGRAPQPLPQYTPPGPVEQMPNMATQPQCSPLAKVHSAAVFPYVANEVATSRTEVGHLGVDVSLVPPAGICQYLIIWDFGVDWRHLKNIAKRDPLLAAQLIRFETDKSLQFQIVGYSDSTGGERNNSFLRTGRAKNVFHLFGPSARSRVFSVKPASLYEYLKDNTTVMNRAANRAVVVEIFGGGGGTI</sequence>
<organism evidence="2 3">
    <name type="scientific">Bradyrhizobium japonicum</name>
    <dbReference type="NCBI Taxonomy" id="375"/>
    <lineage>
        <taxon>Bacteria</taxon>
        <taxon>Pseudomonadati</taxon>
        <taxon>Pseudomonadota</taxon>
        <taxon>Alphaproteobacteria</taxon>
        <taxon>Hyphomicrobiales</taxon>
        <taxon>Nitrobacteraceae</taxon>
        <taxon>Bradyrhizobium</taxon>
    </lineage>
</organism>
<dbReference type="AlphaFoldDB" id="A0A1L3F9T8"/>
<dbReference type="Gene3D" id="3.30.1330.60">
    <property type="entry name" value="OmpA-like domain"/>
    <property type="match status" value="1"/>
</dbReference>
<dbReference type="EMBL" id="CP017637">
    <property type="protein sequence ID" value="APG10061.1"/>
    <property type="molecule type" value="Genomic_DNA"/>
</dbReference>
<reference evidence="2 3" key="1">
    <citation type="submission" date="2016-11" db="EMBL/GenBank/DDBJ databases">
        <title>Complete Genome Sequence of Bradyrhizobium sp. strain J5, an isolated from soybean nodule in Hokkaido.</title>
        <authorList>
            <person name="Kanehara K."/>
        </authorList>
    </citation>
    <scope>NUCLEOTIDE SEQUENCE [LARGE SCALE GENOMIC DNA]</scope>
    <source>
        <strain evidence="2 3">J5</strain>
    </source>
</reference>
<proteinExistence type="predicted"/>
<evidence type="ECO:0008006" key="4">
    <source>
        <dbReference type="Google" id="ProtNLM"/>
    </source>
</evidence>
<dbReference type="InterPro" id="IPR036737">
    <property type="entry name" value="OmpA-like_sf"/>
</dbReference>
<evidence type="ECO:0000256" key="1">
    <source>
        <dbReference type="SAM" id="MobiDB-lite"/>
    </source>
</evidence>
<feature type="compositionally biased region" description="Pro residues" evidence="1">
    <location>
        <begin position="1"/>
        <end position="16"/>
    </location>
</feature>
<dbReference type="OrthoDB" id="8225317at2"/>
<dbReference type="SUPFAM" id="SSF103088">
    <property type="entry name" value="OmpA-like"/>
    <property type="match status" value="1"/>
</dbReference>
<gene>
    <name evidence="2" type="ORF">BKD09_17180</name>
</gene>
<protein>
    <recommendedName>
        <fullName evidence="4">OmpA-like domain-containing protein</fullName>
    </recommendedName>
</protein>
<evidence type="ECO:0000313" key="3">
    <source>
        <dbReference type="Proteomes" id="UP000181962"/>
    </source>
</evidence>
<dbReference type="RefSeq" id="WP_071911351.1">
    <property type="nucleotide sequence ID" value="NZ_CP017637.1"/>
</dbReference>
<name>A0A1L3F9T8_BRAJP</name>
<dbReference type="Proteomes" id="UP000181962">
    <property type="component" value="Chromosome"/>
</dbReference>
<evidence type="ECO:0000313" key="2">
    <source>
        <dbReference type="EMBL" id="APG10061.1"/>
    </source>
</evidence>